<keyword evidence="5 10" id="KW-0133">Cell shape</keyword>
<evidence type="ECO:0000256" key="9">
    <source>
        <dbReference type="ARBA" id="ARBA00023316"/>
    </source>
</evidence>
<feature type="binding site" evidence="10">
    <location>
        <begin position="10"/>
        <end position="12"/>
    </location>
    <ligand>
        <name>UDP-N-acetyl-alpha-D-glucosamine</name>
        <dbReference type="ChEBI" id="CHEBI:57705"/>
    </ligand>
</feature>
<evidence type="ECO:0000313" key="14">
    <source>
        <dbReference type="Proteomes" id="UP000224003"/>
    </source>
</evidence>
<dbReference type="GO" id="GO:0009252">
    <property type="term" value="P:peptidoglycan biosynthetic process"/>
    <property type="evidence" value="ECO:0007669"/>
    <property type="project" value="UniProtKB-UniRule"/>
</dbReference>
<feature type="binding site" evidence="10">
    <location>
        <position position="218"/>
    </location>
    <ligand>
        <name>UDP-N-acetyl-alpha-D-glucosamine</name>
        <dbReference type="ChEBI" id="CHEBI:57705"/>
    </ligand>
</feature>
<evidence type="ECO:0000256" key="1">
    <source>
        <dbReference type="ARBA" id="ARBA00022475"/>
    </source>
</evidence>
<sequence>MKVVVTGGGTGGHLFPALLICEELRREGHEVFYFGNPKCIEKQEAAKRNIPFCAIPSRSTLKKDIKFVIDNTRGILNSLRCFKKIKPDVVYSTGGFTTAPVLAAASYLKIPYIIHEQNTVVGLVNRIFRKGATSFIHSFPYDKQENEKLIGNLSRYKGELVRKESNVVFMGGSGGAKFINQLAIQYAKDNPDKQVALLSGRNFELEEEITNLKIHGFIEDMRDIYSTAEVIVARAGSTTLTELSYFGIPSIIIPMPNSADNHQEKNAEFYEWKNAIIKVSQDEYAYYTMSNAINKLNKSEKRRLSESFRSCYNVKAEEQVVKEILRAKR</sequence>
<dbReference type="Proteomes" id="UP000224003">
    <property type="component" value="Unassembled WGS sequence"/>
</dbReference>
<dbReference type="HAMAP" id="MF_00033">
    <property type="entry name" value="MurG"/>
    <property type="match status" value="1"/>
</dbReference>
<feature type="domain" description="Glycosyltransferase family 28 N-terminal" evidence="11">
    <location>
        <begin position="3"/>
        <end position="134"/>
    </location>
</feature>
<keyword evidence="4 10" id="KW-0808">Transferase</keyword>
<evidence type="ECO:0000259" key="11">
    <source>
        <dbReference type="Pfam" id="PF03033"/>
    </source>
</evidence>
<evidence type="ECO:0000256" key="8">
    <source>
        <dbReference type="ARBA" id="ARBA00023306"/>
    </source>
</evidence>
<keyword evidence="1 10" id="KW-1003">Cell membrane</keyword>
<dbReference type="CDD" id="cd03785">
    <property type="entry name" value="GT28_MurG"/>
    <property type="match status" value="1"/>
</dbReference>
<keyword evidence="7 10" id="KW-0472">Membrane</keyword>
<keyword evidence="9 10" id="KW-0961">Cell wall biogenesis/degradation</keyword>
<reference evidence="13 14" key="1">
    <citation type="submission" date="2017-09" db="EMBL/GenBank/DDBJ databases">
        <title>Large-scale bioinformatics analysis of Bacillus genomes uncovers conserved roles of natural products in bacterial physiology.</title>
        <authorList>
            <consortium name="Agbiome Team Llc"/>
            <person name="Bleich R.M."/>
            <person name="Grubbs K.J."/>
            <person name="Santa Maria K.C."/>
            <person name="Allen S.E."/>
            <person name="Farag S."/>
            <person name="Shank E.A."/>
            <person name="Bowers A."/>
        </authorList>
    </citation>
    <scope>NUCLEOTIDE SEQUENCE [LARGE SCALE GENOMIC DNA]</scope>
    <source>
        <strain evidence="13 14">AFS085496</strain>
    </source>
</reference>
<dbReference type="GO" id="GO:0050511">
    <property type="term" value="F:undecaprenyldiphospho-muramoylpentapeptide beta-N-acetylglucosaminyltransferase activity"/>
    <property type="evidence" value="ECO:0007669"/>
    <property type="project" value="UniProtKB-UniRule"/>
</dbReference>
<evidence type="ECO:0000256" key="10">
    <source>
        <dbReference type="HAMAP-Rule" id="MF_00033"/>
    </source>
</evidence>
<keyword evidence="8 10" id="KW-0131">Cell cycle</keyword>
<comment type="catalytic activity">
    <reaction evidence="10">
        <text>di-trans,octa-cis-undecaprenyl diphospho-N-acetyl-alpha-D-muramoyl-L-alanyl-D-glutamyl-meso-2,6-diaminopimeloyl-D-alanyl-D-alanine + UDP-N-acetyl-alpha-D-glucosamine = di-trans,octa-cis-undecaprenyl diphospho-[N-acetyl-alpha-D-glucosaminyl-(1-&gt;4)]-N-acetyl-alpha-D-muramoyl-L-alanyl-D-glutamyl-meso-2,6-diaminopimeloyl-D-alanyl-D-alanine + UDP + H(+)</text>
        <dbReference type="Rhea" id="RHEA:31227"/>
        <dbReference type="ChEBI" id="CHEBI:15378"/>
        <dbReference type="ChEBI" id="CHEBI:57705"/>
        <dbReference type="ChEBI" id="CHEBI:58223"/>
        <dbReference type="ChEBI" id="CHEBI:61387"/>
        <dbReference type="ChEBI" id="CHEBI:61388"/>
        <dbReference type="EC" id="2.4.1.227"/>
    </reaction>
</comment>
<dbReference type="SUPFAM" id="SSF53756">
    <property type="entry name" value="UDP-Glycosyltransferase/glycogen phosphorylase"/>
    <property type="match status" value="1"/>
</dbReference>
<feature type="binding site" evidence="10">
    <location>
        <position position="155"/>
    </location>
    <ligand>
        <name>UDP-N-acetyl-alpha-D-glucosamine</name>
        <dbReference type="ChEBI" id="CHEBI:57705"/>
    </ligand>
</feature>
<comment type="caution">
    <text evidence="13">The sequence shown here is derived from an EMBL/GenBank/DDBJ whole genome shotgun (WGS) entry which is preliminary data.</text>
</comment>
<evidence type="ECO:0000256" key="4">
    <source>
        <dbReference type="ARBA" id="ARBA00022679"/>
    </source>
</evidence>
<organism evidence="13 14">
    <name type="scientific">Bacillus thuringiensis</name>
    <dbReference type="NCBI Taxonomy" id="1428"/>
    <lineage>
        <taxon>Bacteria</taxon>
        <taxon>Bacillati</taxon>
        <taxon>Bacillota</taxon>
        <taxon>Bacilli</taxon>
        <taxon>Bacillales</taxon>
        <taxon>Bacillaceae</taxon>
        <taxon>Bacillus</taxon>
        <taxon>Bacillus cereus group</taxon>
    </lineage>
</organism>
<keyword evidence="2 10" id="KW-0132">Cell division</keyword>
<feature type="binding site" evidence="10">
    <location>
        <position position="263"/>
    </location>
    <ligand>
        <name>UDP-N-acetyl-alpha-D-glucosamine</name>
        <dbReference type="ChEBI" id="CHEBI:57705"/>
    </ligand>
</feature>
<keyword evidence="6 10" id="KW-0573">Peptidoglycan synthesis</keyword>
<dbReference type="InterPro" id="IPR006009">
    <property type="entry name" value="GlcNAc_MurG"/>
</dbReference>
<dbReference type="InterPro" id="IPR007235">
    <property type="entry name" value="Glyco_trans_28_C"/>
</dbReference>
<evidence type="ECO:0000256" key="7">
    <source>
        <dbReference type="ARBA" id="ARBA00023136"/>
    </source>
</evidence>
<feature type="binding site" evidence="10">
    <location>
        <position position="118"/>
    </location>
    <ligand>
        <name>UDP-N-acetyl-alpha-D-glucosamine</name>
        <dbReference type="ChEBI" id="CHEBI:57705"/>
    </ligand>
</feature>
<evidence type="ECO:0000256" key="5">
    <source>
        <dbReference type="ARBA" id="ARBA00022960"/>
    </source>
</evidence>
<dbReference type="GO" id="GO:0071555">
    <property type="term" value="P:cell wall organization"/>
    <property type="evidence" value="ECO:0007669"/>
    <property type="project" value="UniProtKB-KW"/>
</dbReference>
<comment type="pathway">
    <text evidence="10">Cell wall biogenesis; peptidoglycan biosynthesis.</text>
</comment>
<protein>
    <recommendedName>
        <fullName evidence="10">UDP-N-acetylglucosamine--N-acetylmuramyl-(pentapeptide) pyrophosphoryl-undecaprenol N-acetylglucosamine transferase</fullName>
        <ecNumber evidence="10">2.4.1.227</ecNumber>
    </recommendedName>
    <alternativeName>
        <fullName evidence="10">Undecaprenyl-PP-MurNAc-pentapeptide-UDPGlcNAc GlcNAc transferase</fullName>
    </alternativeName>
</protein>
<comment type="subcellular location">
    <subcellularLocation>
        <location evidence="10">Cell membrane</location>
        <topology evidence="10">Peripheral membrane protein</topology>
        <orientation evidence="10">Cytoplasmic side</orientation>
    </subcellularLocation>
</comment>
<dbReference type="RefSeq" id="WP_098517886.1">
    <property type="nucleotide sequence ID" value="NZ_NUVX01000111.1"/>
</dbReference>
<dbReference type="InterPro" id="IPR004276">
    <property type="entry name" value="GlycoTrans_28_N"/>
</dbReference>
<dbReference type="Gene3D" id="3.40.50.2000">
    <property type="entry name" value="Glycogen Phosphorylase B"/>
    <property type="match status" value="2"/>
</dbReference>
<accession>A0A9X6WH15</accession>
<dbReference type="GO" id="GO:0008360">
    <property type="term" value="P:regulation of cell shape"/>
    <property type="evidence" value="ECO:0007669"/>
    <property type="project" value="UniProtKB-KW"/>
</dbReference>
<feature type="binding site" evidence="10">
    <location>
        <position position="173"/>
    </location>
    <ligand>
        <name>UDP-N-acetyl-alpha-D-glucosamine</name>
        <dbReference type="ChEBI" id="CHEBI:57705"/>
    </ligand>
</feature>
<dbReference type="Pfam" id="PF04101">
    <property type="entry name" value="Glyco_tran_28_C"/>
    <property type="match status" value="1"/>
</dbReference>
<keyword evidence="3 10" id="KW-0328">Glycosyltransferase</keyword>
<dbReference type="Pfam" id="PF03033">
    <property type="entry name" value="Glyco_transf_28"/>
    <property type="match status" value="1"/>
</dbReference>
<proteinExistence type="inferred from homology"/>
<dbReference type="EC" id="2.4.1.227" evidence="10"/>
<evidence type="ECO:0000256" key="6">
    <source>
        <dbReference type="ARBA" id="ARBA00022984"/>
    </source>
</evidence>
<dbReference type="PANTHER" id="PTHR21015:SF22">
    <property type="entry name" value="GLYCOSYLTRANSFERASE"/>
    <property type="match status" value="1"/>
</dbReference>
<feature type="domain" description="Glycosyl transferase family 28 C-terminal" evidence="12">
    <location>
        <begin position="167"/>
        <end position="309"/>
    </location>
</feature>
<dbReference type="EMBL" id="NUVX01000111">
    <property type="protein sequence ID" value="PFJ25510.1"/>
    <property type="molecule type" value="Genomic_DNA"/>
</dbReference>
<gene>
    <name evidence="10" type="primary">murG</name>
    <name evidence="13" type="ORF">COJ15_35655</name>
</gene>
<comment type="function">
    <text evidence="10">Cell wall formation. Catalyzes the transfer of a GlcNAc subunit on undecaprenyl-pyrophosphoryl-MurNAc-pentapeptide (lipid intermediate I) to form undecaprenyl-pyrophosphoryl-MurNAc-(pentapeptide)GlcNAc (lipid intermediate II).</text>
</comment>
<name>A0A9X6WH15_BACTU</name>
<dbReference type="PANTHER" id="PTHR21015">
    <property type="entry name" value="UDP-N-ACETYLGLUCOSAMINE--N-ACETYLMURAMYL-(PENTAPEPTIDE) PYROPHOSPHORYL-UNDECAPRENOL N-ACETYLGLUCOSAMINE TRANSFERASE 1"/>
    <property type="match status" value="1"/>
</dbReference>
<dbReference type="AlphaFoldDB" id="A0A9X6WH15"/>
<evidence type="ECO:0000259" key="12">
    <source>
        <dbReference type="Pfam" id="PF04101"/>
    </source>
</evidence>
<evidence type="ECO:0000313" key="13">
    <source>
        <dbReference type="EMBL" id="PFJ25510.1"/>
    </source>
</evidence>
<dbReference type="GO" id="GO:0005886">
    <property type="term" value="C:plasma membrane"/>
    <property type="evidence" value="ECO:0007669"/>
    <property type="project" value="UniProtKB-SubCell"/>
</dbReference>
<evidence type="ECO:0000256" key="2">
    <source>
        <dbReference type="ARBA" id="ARBA00022618"/>
    </source>
</evidence>
<evidence type="ECO:0000256" key="3">
    <source>
        <dbReference type="ARBA" id="ARBA00022676"/>
    </source>
</evidence>
<dbReference type="GO" id="GO:0051301">
    <property type="term" value="P:cell division"/>
    <property type="evidence" value="ECO:0007669"/>
    <property type="project" value="UniProtKB-KW"/>
</dbReference>
<comment type="similarity">
    <text evidence="10">Belongs to the glycosyltransferase 28 family. MurG subfamily.</text>
</comment>
<dbReference type="GO" id="GO:0005975">
    <property type="term" value="P:carbohydrate metabolic process"/>
    <property type="evidence" value="ECO:0007669"/>
    <property type="project" value="InterPro"/>
</dbReference>
<comment type="caution">
    <text evidence="10">Lacks conserved residue(s) required for the propagation of feature annotation.</text>
</comment>